<dbReference type="Gramene" id="TraesCS3A02G537800.1">
    <property type="protein sequence ID" value="TraesCS3A02G537800.1"/>
    <property type="gene ID" value="TraesCS3A02G537800"/>
</dbReference>
<protein>
    <recommendedName>
        <fullName evidence="8">SKP1 component POZ domain-containing protein</fullName>
    </recommendedName>
</protein>
<evidence type="ECO:0000313" key="6">
    <source>
        <dbReference type="EnsemblPlants" id="TraesCS3A02G537800.1"/>
    </source>
</evidence>
<feature type="domain" description="SKP1 component dimerisation" evidence="4">
    <location>
        <begin position="139"/>
        <end position="166"/>
    </location>
</feature>
<evidence type="ECO:0008006" key="8">
    <source>
        <dbReference type="Google" id="ProtNLM"/>
    </source>
</evidence>
<proteinExistence type="inferred from homology"/>
<dbReference type="SMART" id="SM00512">
    <property type="entry name" value="Skp1"/>
    <property type="match status" value="1"/>
</dbReference>
<dbReference type="SUPFAM" id="SSF81382">
    <property type="entry name" value="Skp1 dimerisation domain-like"/>
    <property type="match status" value="1"/>
</dbReference>
<dbReference type="Proteomes" id="UP000019116">
    <property type="component" value="Chromosome 3A"/>
</dbReference>
<dbReference type="InterPro" id="IPR011333">
    <property type="entry name" value="SKP1/BTB/POZ_sf"/>
</dbReference>
<evidence type="ECO:0000256" key="3">
    <source>
        <dbReference type="SAM" id="MobiDB-lite"/>
    </source>
</evidence>
<reference evidence="6" key="1">
    <citation type="submission" date="2018-08" db="EMBL/GenBank/DDBJ databases">
        <authorList>
            <person name="Rossello M."/>
        </authorList>
    </citation>
    <scope>NUCLEOTIDE SEQUENCE [LARGE SCALE GENOMIC DNA]</scope>
    <source>
        <strain evidence="6">cv. Chinese Spring</strain>
    </source>
</reference>
<evidence type="ECO:0000256" key="2">
    <source>
        <dbReference type="ARBA" id="ARBA00009993"/>
    </source>
</evidence>
<comment type="pathway">
    <text evidence="1">Protein modification; protein ubiquitination.</text>
</comment>
<feature type="compositionally biased region" description="Acidic residues" evidence="3">
    <location>
        <begin position="27"/>
        <end position="36"/>
    </location>
</feature>
<dbReference type="Gene3D" id="3.30.710.10">
    <property type="entry name" value="Potassium Channel Kv1.1, Chain A"/>
    <property type="match status" value="1"/>
</dbReference>
<feature type="region of interest" description="Disordered" evidence="3">
    <location>
        <begin position="1"/>
        <end position="48"/>
    </location>
</feature>
<evidence type="ECO:0000256" key="1">
    <source>
        <dbReference type="ARBA" id="ARBA00004906"/>
    </source>
</evidence>
<evidence type="ECO:0000313" key="7">
    <source>
        <dbReference type="Proteomes" id="UP000019116"/>
    </source>
</evidence>
<dbReference type="InterPro" id="IPR016072">
    <property type="entry name" value="Skp1_comp_dimer"/>
</dbReference>
<dbReference type="InterPro" id="IPR046533">
    <property type="entry name" value="DUF6598"/>
</dbReference>
<accession>A0A3B6EVJ7</accession>
<dbReference type="Pfam" id="PF01466">
    <property type="entry name" value="Skp1"/>
    <property type="match status" value="1"/>
</dbReference>
<dbReference type="PANTHER" id="PTHR33065:SF207">
    <property type="entry name" value="DUF6598 DOMAIN-CONTAINING PROTEIN"/>
    <property type="match status" value="1"/>
</dbReference>
<dbReference type="AlphaFoldDB" id="A0A3B6EVJ7"/>
<dbReference type="PANTHER" id="PTHR33065">
    <property type="entry name" value="OS07G0486400 PROTEIN"/>
    <property type="match status" value="1"/>
</dbReference>
<dbReference type="Gramene" id="TraesCS3A03G1277600.1">
    <property type="protein sequence ID" value="TraesCS3A03G1277600.1.CDS"/>
    <property type="gene ID" value="TraesCS3A03G1277600"/>
</dbReference>
<dbReference type="STRING" id="4565.A0A3B6EVJ7"/>
<sequence length="558" mass="62272">MELNCSCRSPRPARQKQIQGIHGGGRDDDDDDEDGDGGAAEPGGRGFRGSTFLRRRMELDRDNYIVPADGDETKYTHILLRSIRADVLPKVLHYCKRHAIATDDDRALGGDWDAGFIGSVDLDTLYDLILASEKLEVRGLLGLSCRALADKIKGKSPRETCHILDIRGIFDGRGSFTHMLRSPAILAIRHCCVSRDARRTYGHLNSRLAGVVLIEALRSICLLKYYPVFDDANHDLKLVEKALAALNIVRCQDFTQYEPKLNAFKCSRYYNFENLAFFDFDKESSFQRGPPLHKLPSPESIQRYCLNVISVKACESDVGYPISVFGTVIARDYVDYRCVYLFRRERDDPQLISSPDDMLSLIDPCRALVPIDNVYFETDLKIKCDGGADRVFSKGITEFNWVCIPTYKQTMTVSVYSFLSDVEFLCALVHEPVEATIAINVLKGPCNISRVAASTPGNFKDQIVPCESAGSPSVVGDGESIPLTRSVVAISLDRKLTLFLVGGDACEHLALTLGYSDQVLIRKMGCAVLEVIVGWTYVPKREMPNMFKDIGKHTRLLL</sequence>
<dbReference type="InterPro" id="IPR001232">
    <property type="entry name" value="SKP1-like"/>
</dbReference>
<organism evidence="6">
    <name type="scientific">Triticum aestivum</name>
    <name type="common">Wheat</name>
    <dbReference type="NCBI Taxonomy" id="4565"/>
    <lineage>
        <taxon>Eukaryota</taxon>
        <taxon>Viridiplantae</taxon>
        <taxon>Streptophyta</taxon>
        <taxon>Embryophyta</taxon>
        <taxon>Tracheophyta</taxon>
        <taxon>Spermatophyta</taxon>
        <taxon>Magnoliopsida</taxon>
        <taxon>Liliopsida</taxon>
        <taxon>Poales</taxon>
        <taxon>Poaceae</taxon>
        <taxon>BOP clade</taxon>
        <taxon>Pooideae</taxon>
        <taxon>Triticodae</taxon>
        <taxon>Triticeae</taxon>
        <taxon>Triticinae</taxon>
        <taxon>Triticum</taxon>
    </lineage>
</organism>
<evidence type="ECO:0000259" key="5">
    <source>
        <dbReference type="Pfam" id="PF20241"/>
    </source>
</evidence>
<evidence type="ECO:0000259" key="4">
    <source>
        <dbReference type="Pfam" id="PF01466"/>
    </source>
</evidence>
<reference evidence="6" key="2">
    <citation type="submission" date="2018-10" db="UniProtKB">
        <authorList>
            <consortium name="EnsemblPlants"/>
        </authorList>
    </citation>
    <scope>IDENTIFICATION</scope>
</reference>
<dbReference type="EnsemblPlants" id="TraesCS3A02G537800.1">
    <property type="protein sequence ID" value="TraesCS3A02G537800.1"/>
    <property type="gene ID" value="TraesCS3A02G537800"/>
</dbReference>
<dbReference type="GO" id="GO:0009867">
    <property type="term" value="P:jasmonic acid mediated signaling pathway"/>
    <property type="evidence" value="ECO:0007669"/>
    <property type="project" value="UniProtKB-ARBA"/>
</dbReference>
<comment type="similarity">
    <text evidence="2">Belongs to the SKP1 family.</text>
</comment>
<dbReference type="SMR" id="A0A3B6EVJ7"/>
<dbReference type="InterPro" id="IPR036296">
    <property type="entry name" value="SKP1-like_dim_sf"/>
</dbReference>
<name>A0A3B6EVJ7_WHEAT</name>
<feature type="domain" description="DUF6598" evidence="5">
    <location>
        <begin position="306"/>
        <end position="498"/>
    </location>
</feature>
<dbReference type="Pfam" id="PF20241">
    <property type="entry name" value="DUF6598"/>
    <property type="match status" value="1"/>
</dbReference>
<feature type="compositionally biased region" description="Gly residues" evidence="3">
    <location>
        <begin position="37"/>
        <end position="47"/>
    </location>
</feature>
<keyword evidence="7" id="KW-1185">Reference proteome</keyword>
<dbReference type="GO" id="GO:0006511">
    <property type="term" value="P:ubiquitin-dependent protein catabolic process"/>
    <property type="evidence" value="ECO:0007669"/>
    <property type="project" value="InterPro"/>
</dbReference>
<dbReference type="OMA" id="MFKDIGK"/>
<dbReference type="PaxDb" id="4565-Traes_3DL_B7CC1E38E.2"/>